<accession>K7SFW0</accession>
<dbReference type="KEGG" id="pbo:PACID_03210"/>
<organism evidence="2 3">
    <name type="scientific">Acidipropionibacterium acidipropionici (strain ATCC 4875 / DSM 20272 / JCM 6432 / NBRC 12425 / NCIMB 8070 / 4)</name>
    <name type="common">Propionibacterium acidipropionici</name>
    <dbReference type="NCBI Taxonomy" id="1171373"/>
    <lineage>
        <taxon>Bacteria</taxon>
        <taxon>Bacillati</taxon>
        <taxon>Actinomycetota</taxon>
        <taxon>Actinomycetes</taxon>
        <taxon>Propionibacteriales</taxon>
        <taxon>Propionibacteriaceae</taxon>
        <taxon>Acidipropionibacterium</taxon>
    </lineage>
</organism>
<reference evidence="2 3" key="1">
    <citation type="journal article" date="2012" name="BMC Genomics">
        <title>The genome sequence of Propionibacterium acidipropionici provides insights into its biotechnological and industrial potential.</title>
        <authorList>
            <person name="Parizzi L.P."/>
            <person name="Grassi M.C."/>
            <person name="Llerena L.A."/>
            <person name="Carazzolle M.F."/>
            <person name="Queiroz V.L."/>
            <person name="Lunardi I."/>
            <person name="Zeidler A.F."/>
            <person name="Teixeira P.J."/>
            <person name="Mieczkowski P."/>
            <person name="Rincones J."/>
            <person name="Pereira G.A."/>
        </authorList>
    </citation>
    <scope>NUCLEOTIDE SEQUENCE [LARGE SCALE GENOMIC DNA]</scope>
    <source>
        <strain evidence="3">ATCC 4875 / DSM 20272 / JCM 6432 / NBRC 12425 / NCIMB 8070</strain>
    </source>
</reference>
<dbReference type="STRING" id="1171373.PACID_03210"/>
<feature type="signal peptide" evidence="1">
    <location>
        <begin position="1"/>
        <end position="17"/>
    </location>
</feature>
<dbReference type="EMBL" id="CP003493">
    <property type="protein sequence ID" value="AFV88170.1"/>
    <property type="molecule type" value="Genomic_DNA"/>
</dbReference>
<proteinExistence type="predicted"/>
<dbReference type="HOGENOM" id="CLU_1487785_0_0_11"/>
<evidence type="ECO:0000313" key="2">
    <source>
        <dbReference type="EMBL" id="AFV88170.1"/>
    </source>
</evidence>
<sequence>MASAATITLSAAPAAMATAPTQEDVSTTAATQKSVSSIRSDVKHNASTFAFRLAKGDHLAGNNTTIQGPDGTAELPTTAVDKNGEKVRVVYSEQDGVVTLQTVQKQSADVAGITTSLKLSKGARCALGTGGGAGSGAIAGGAAGATIGSAFPGVGTVAGWAIGTAIGGAVSGGAVGAAASC</sequence>
<dbReference type="AlphaFoldDB" id="K7SFW0"/>
<evidence type="ECO:0000313" key="3">
    <source>
        <dbReference type="Proteomes" id="UP000000214"/>
    </source>
</evidence>
<name>K7SFW0_ACIA4</name>
<gene>
    <name evidence="2" type="ordered locus">PACID_03210</name>
</gene>
<dbReference type="Proteomes" id="UP000000214">
    <property type="component" value="Chromosome"/>
</dbReference>
<dbReference type="PATRIC" id="fig|1171373.8.peg.321"/>
<dbReference type="eggNOG" id="ENOG5032ZSR">
    <property type="taxonomic scope" value="Bacteria"/>
</dbReference>
<protein>
    <submittedName>
        <fullName evidence="2">Uncharacterized protein</fullName>
    </submittedName>
</protein>
<feature type="chain" id="PRO_5005353556" evidence="1">
    <location>
        <begin position="18"/>
        <end position="181"/>
    </location>
</feature>
<keyword evidence="1" id="KW-0732">Signal</keyword>
<evidence type="ECO:0000256" key="1">
    <source>
        <dbReference type="SAM" id="SignalP"/>
    </source>
</evidence>